<evidence type="ECO:0000256" key="1">
    <source>
        <dbReference type="ARBA" id="ARBA00009481"/>
    </source>
</evidence>
<keyword evidence="2" id="KW-0328">Glycosyltransferase</keyword>
<dbReference type="Proteomes" id="UP000185736">
    <property type="component" value="Unassembled WGS sequence"/>
</dbReference>
<evidence type="ECO:0000259" key="5">
    <source>
        <dbReference type="Pfam" id="PF13439"/>
    </source>
</evidence>
<dbReference type="GO" id="GO:0016757">
    <property type="term" value="F:glycosyltransferase activity"/>
    <property type="evidence" value="ECO:0007669"/>
    <property type="project" value="UniProtKB-KW"/>
</dbReference>
<organism evidence="6 7">
    <name type="scientific">Actinomyces oris</name>
    <dbReference type="NCBI Taxonomy" id="544580"/>
    <lineage>
        <taxon>Bacteria</taxon>
        <taxon>Bacillati</taxon>
        <taxon>Actinomycetota</taxon>
        <taxon>Actinomycetes</taxon>
        <taxon>Actinomycetales</taxon>
        <taxon>Actinomycetaceae</taxon>
        <taxon>Actinomyces</taxon>
    </lineage>
</organism>
<evidence type="ECO:0000256" key="2">
    <source>
        <dbReference type="ARBA" id="ARBA00022676"/>
    </source>
</evidence>
<feature type="domain" description="Glycosyltransferase subfamily 4-like N-terminal" evidence="5">
    <location>
        <begin position="31"/>
        <end position="190"/>
    </location>
</feature>
<dbReference type="InterPro" id="IPR001296">
    <property type="entry name" value="Glyco_trans_1"/>
</dbReference>
<proteinExistence type="inferred from homology"/>
<evidence type="ECO:0000313" key="7">
    <source>
        <dbReference type="Proteomes" id="UP000185736"/>
    </source>
</evidence>
<feature type="domain" description="Glycosyl transferase family 1" evidence="4">
    <location>
        <begin position="204"/>
        <end position="365"/>
    </location>
</feature>
<accession>A0A1Q8HZC5</accession>
<dbReference type="PANTHER" id="PTHR12526:SF640">
    <property type="entry name" value="COLANIC ACID BIOSYNTHESIS GLYCOSYLTRANSFERASE WCAL-RELATED"/>
    <property type="match status" value="1"/>
</dbReference>
<dbReference type="EMBL" id="MSGO01000039">
    <property type="protein sequence ID" value="OLL14202.1"/>
    <property type="molecule type" value="Genomic_DNA"/>
</dbReference>
<comment type="similarity">
    <text evidence="1">Belongs to the glycosyltransferase group 1 family. Glycosyltransferase 4 subfamily.</text>
</comment>
<dbReference type="RefSeq" id="WP_075249863.1">
    <property type="nucleotide sequence ID" value="NZ_MSGO01000039.1"/>
</dbReference>
<sequence length="391" mass="41335">MSRGGAGSTRTGAARVLVAHPSPDLYGSDWQLVETIHGLIETGHEVLVALPQDGPLVQVLRDAGARVAVMPFTVLRKALLSPTGLARLSAQAVPEVARLRSVIRASRAEVVLTNTVTIPWWPVAASAAGVPVLAHVHEAEDTQRRIIRAGLNAPLLAASRIVANSGAARDALLDAQPRLASRTEVVHNGVAGPDRPLEALRPRRPGDSFRIAMVGRLSPRKGVDVALDAVGLLRRSGVDASLSVCGSVFPGYEWYEAELRERADQEDLTGHVELLGYVHPTWPVLEAADAVVVPSRAEPFGNTAVEAMHAARPLVASRVQGLAEVVTDSATGLLVPADDAQALADALGSLAADPALAARLAEQGEREAAERFSVAGYRATMTRIVDELLKR</sequence>
<dbReference type="SUPFAM" id="SSF53756">
    <property type="entry name" value="UDP-Glycosyltransferase/glycogen phosphorylase"/>
    <property type="match status" value="1"/>
</dbReference>
<dbReference type="PANTHER" id="PTHR12526">
    <property type="entry name" value="GLYCOSYLTRANSFERASE"/>
    <property type="match status" value="1"/>
</dbReference>
<gene>
    <name evidence="6" type="ORF">BKH32_09800</name>
</gene>
<protein>
    <submittedName>
        <fullName evidence="6">Glycosyl transferase family 1</fullName>
    </submittedName>
</protein>
<evidence type="ECO:0000313" key="6">
    <source>
        <dbReference type="EMBL" id="OLL14202.1"/>
    </source>
</evidence>
<dbReference type="Gene3D" id="3.40.50.2000">
    <property type="entry name" value="Glycogen Phosphorylase B"/>
    <property type="match status" value="2"/>
</dbReference>
<evidence type="ECO:0000256" key="3">
    <source>
        <dbReference type="ARBA" id="ARBA00022679"/>
    </source>
</evidence>
<keyword evidence="3 6" id="KW-0808">Transferase</keyword>
<dbReference type="Pfam" id="PF00534">
    <property type="entry name" value="Glycos_transf_1"/>
    <property type="match status" value="1"/>
</dbReference>
<dbReference type="InterPro" id="IPR028098">
    <property type="entry name" value="Glyco_trans_4-like_N"/>
</dbReference>
<dbReference type="Pfam" id="PF13439">
    <property type="entry name" value="Glyco_transf_4"/>
    <property type="match status" value="1"/>
</dbReference>
<reference evidence="6 7" key="1">
    <citation type="submission" date="2016-12" db="EMBL/GenBank/DDBJ databases">
        <title>Genomic comparison of strains in the 'Actinomyces naeslundii' group.</title>
        <authorList>
            <person name="Mughal S.R."/>
            <person name="Do T."/>
            <person name="Gilbert S.C."/>
            <person name="Witherden E.A."/>
            <person name="Didelot X."/>
            <person name="Beighton D."/>
        </authorList>
    </citation>
    <scope>NUCLEOTIDE SEQUENCE [LARGE SCALE GENOMIC DNA]</scope>
    <source>
        <strain evidence="6 7">S64C</strain>
    </source>
</reference>
<dbReference type="AlphaFoldDB" id="A0A1Q8HZC5"/>
<name>A0A1Q8HZC5_9ACTO</name>
<comment type="caution">
    <text evidence="6">The sequence shown here is derived from an EMBL/GenBank/DDBJ whole genome shotgun (WGS) entry which is preliminary data.</text>
</comment>
<evidence type="ECO:0000259" key="4">
    <source>
        <dbReference type="Pfam" id="PF00534"/>
    </source>
</evidence>
<dbReference type="CDD" id="cd03801">
    <property type="entry name" value="GT4_PimA-like"/>
    <property type="match status" value="1"/>
</dbReference>